<geneLocation type="plasmid" evidence="1">
    <name>pM7012</name>
</geneLocation>
<dbReference type="RefSeq" id="WP_023842741.1">
    <property type="nucleotide sequence ID" value="NC_022995.1"/>
</dbReference>
<sequence>MTQQEKQGLQGLSLSTGRWTHMFGPSRTETECRIVIQPAEHKLVAAQAFDGLKWIDLTRAEMKDLSASLFDANNVDEDPHSFDLSAVTALPDWAQPQAEASKAAIAPRKRYFVPAFVVVDADSAEDVKAVIKAGGLQALAETSGYSVSLDARLPIREVPASTEVALHSLLDAYPTDVLLALLPTGKTEEYL</sequence>
<accession>V5YNN1</accession>
<evidence type="ECO:0000313" key="1">
    <source>
        <dbReference type="EMBL" id="BAO19200.1"/>
    </source>
</evidence>
<name>V5YNN1_9BURK</name>
<protein>
    <submittedName>
        <fullName evidence="1">Uncharacterized protein</fullName>
    </submittedName>
</protein>
<reference evidence="1" key="2">
    <citation type="submission" date="2024-06" db="EMBL/GenBank/DDBJ databases">
        <authorList>
            <person name="Sakai Y."/>
            <person name="Fujii T."/>
        </authorList>
    </citation>
    <scope>NUCLEOTIDE SEQUENCE</scope>
    <source>
        <strain evidence="1">M701</strain>
        <plasmid evidence="1">pM7012</plasmid>
    </source>
</reference>
<organism evidence="1">
    <name type="scientific">Burkholderia sp. M701</name>
    <dbReference type="NCBI Taxonomy" id="326454"/>
    <lineage>
        <taxon>Bacteria</taxon>
        <taxon>Pseudomonadati</taxon>
        <taxon>Pseudomonadota</taxon>
        <taxon>Betaproteobacteria</taxon>
        <taxon>Burkholderiales</taxon>
        <taxon>Burkholderiaceae</taxon>
        <taxon>Burkholderia</taxon>
    </lineage>
</organism>
<reference evidence="1" key="1">
    <citation type="journal article" date="2014" name="Microbiology">
        <title>A 2,4-dichlorophenoxyacetic acid degradation plasmid pM7012 discloses distribution of an unclassified megaplasmid group across bacterial species.</title>
        <authorList>
            <person name="Sakai Y."/>
            <person name="Ogawa N."/>
            <person name="Shimomura Y."/>
            <person name="Fujii T."/>
        </authorList>
    </citation>
    <scope>NUCLEOTIDE SEQUENCE</scope>
    <source>
        <strain evidence="1">M701</strain>
    </source>
</reference>
<dbReference type="AlphaFoldDB" id="V5YNN1"/>
<keyword evidence="1" id="KW-0614">Plasmid</keyword>
<dbReference type="EMBL" id="AB853026">
    <property type="protein sequence ID" value="BAO19200.1"/>
    <property type="molecule type" value="Genomic_DNA"/>
</dbReference>
<proteinExistence type="predicted"/>